<name>A0A0F9J590_9ZZZZ</name>
<protein>
    <submittedName>
        <fullName evidence="1">Uncharacterized protein</fullName>
    </submittedName>
</protein>
<reference evidence="1" key="1">
    <citation type="journal article" date="2015" name="Nature">
        <title>Complex archaea that bridge the gap between prokaryotes and eukaryotes.</title>
        <authorList>
            <person name="Spang A."/>
            <person name="Saw J.H."/>
            <person name="Jorgensen S.L."/>
            <person name="Zaremba-Niedzwiedzka K."/>
            <person name="Martijn J."/>
            <person name="Lind A.E."/>
            <person name="van Eijk R."/>
            <person name="Schleper C."/>
            <person name="Guy L."/>
            <person name="Ettema T.J."/>
        </authorList>
    </citation>
    <scope>NUCLEOTIDE SEQUENCE</scope>
</reference>
<dbReference type="AlphaFoldDB" id="A0A0F9J590"/>
<proteinExistence type="predicted"/>
<evidence type="ECO:0000313" key="1">
    <source>
        <dbReference type="EMBL" id="KKL94357.1"/>
    </source>
</evidence>
<comment type="caution">
    <text evidence="1">The sequence shown here is derived from an EMBL/GenBank/DDBJ whole genome shotgun (WGS) entry which is preliminary data.</text>
</comment>
<gene>
    <name evidence="1" type="ORF">LCGC14_1865490</name>
</gene>
<dbReference type="EMBL" id="LAZR01018947">
    <property type="protein sequence ID" value="KKL94357.1"/>
    <property type="molecule type" value="Genomic_DNA"/>
</dbReference>
<accession>A0A0F9J590</accession>
<sequence>MSKDDQGYTGPQGRFKRKFRTTRRHIYSCADCLFRIGDGDTSNCFCDRYSKAIPARMILETSQPKKPEWCAVIDIVINEDRYILDRVKPVCVIERKSG</sequence>
<organism evidence="1">
    <name type="scientific">marine sediment metagenome</name>
    <dbReference type="NCBI Taxonomy" id="412755"/>
    <lineage>
        <taxon>unclassified sequences</taxon>
        <taxon>metagenomes</taxon>
        <taxon>ecological metagenomes</taxon>
    </lineage>
</organism>